<dbReference type="EMBL" id="CAJNOC010010769">
    <property type="protein sequence ID" value="CAF1142890.1"/>
    <property type="molecule type" value="Genomic_DNA"/>
</dbReference>
<evidence type="ECO:0000313" key="3">
    <source>
        <dbReference type="Proteomes" id="UP000663879"/>
    </source>
</evidence>
<dbReference type="Gene3D" id="6.10.280.220">
    <property type="match status" value="1"/>
</dbReference>
<evidence type="ECO:0000256" key="1">
    <source>
        <dbReference type="SAM" id="Coils"/>
    </source>
</evidence>
<dbReference type="Proteomes" id="UP000663879">
    <property type="component" value="Unassembled WGS sequence"/>
</dbReference>
<feature type="coiled-coil region" evidence="1">
    <location>
        <begin position="155"/>
        <end position="203"/>
    </location>
</feature>
<gene>
    <name evidence="2" type="ORF">OXX778_LOCUS22972</name>
</gene>
<keyword evidence="1" id="KW-0175">Coiled coil</keyword>
<dbReference type="AlphaFoldDB" id="A0A814S3V2"/>
<comment type="caution">
    <text evidence="2">The sequence shown here is derived from an EMBL/GenBank/DDBJ whole genome shotgun (WGS) entry which is preliminary data.</text>
</comment>
<organism evidence="2 3">
    <name type="scientific">Brachionus calyciflorus</name>
    <dbReference type="NCBI Taxonomy" id="104777"/>
    <lineage>
        <taxon>Eukaryota</taxon>
        <taxon>Metazoa</taxon>
        <taxon>Spiralia</taxon>
        <taxon>Gnathifera</taxon>
        <taxon>Rotifera</taxon>
        <taxon>Eurotatoria</taxon>
        <taxon>Monogononta</taxon>
        <taxon>Pseudotrocha</taxon>
        <taxon>Ploima</taxon>
        <taxon>Brachionidae</taxon>
        <taxon>Brachionus</taxon>
    </lineage>
</organism>
<reference evidence="2" key="1">
    <citation type="submission" date="2021-02" db="EMBL/GenBank/DDBJ databases">
        <authorList>
            <person name="Nowell W R."/>
        </authorList>
    </citation>
    <scope>NUCLEOTIDE SEQUENCE</scope>
    <source>
        <strain evidence="2">Ploen Becks lab</strain>
    </source>
</reference>
<protein>
    <submittedName>
        <fullName evidence="2">Uncharacterized protein</fullName>
    </submittedName>
</protein>
<evidence type="ECO:0000313" key="2">
    <source>
        <dbReference type="EMBL" id="CAF1142890.1"/>
    </source>
</evidence>
<accession>A0A814S3V2</accession>
<feature type="coiled-coil region" evidence="1">
    <location>
        <begin position="257"/>
        <end position="291"/>
    </location>
</feature>
<proteinExistence type="predicted"/>
<keyword evidence="3" id="KW-1185">Reference proteome</keyword>
<name>A0A814S3V2_9BILA</name>
<sequence>MDNEYDIYITNIYRARDNHYEISKELEFAINCLVEEKNLVTELGIVSEIKIPKIQNENLNDNIKTCYGFVRMTIPDKHDKTAKLLDKQMFYGFSIRAMVNSVPCYFSSLKFQPNIHVQKINIFNSANNGNNSEINRLNQELNDSKFQNQINISEIGRLNQEVTNLRIERDNNSDEVAELRKKNDELEREVNLVNTRYNKLKEVALQLGQEDDNKIIDLNKEIVKLRVELANVKWGESVGEILKEKNTKKKISFTSTREDLRGQLEEKRIENEKLKKQLEEAVIQMEKLKINGDFLSIEREEKAVAIGNINSGRNMQKLGYRPKTNRAQQYQN</sequence>